<keyword evidence="2" id="KW-0238">DNA-binding</keyword>
<dbReference type="InterPro" id="IPR006118">
    <property type="entry name" value="Recombinase_CS"/>
</dbReference>
<dbReference type="CDD" id="cd03769">
    <property type="entry name" value="SR_IS607_transposase_like"/>
    <property type="match status" value="1"/>
</dbReference>
<dbReference type="OrthoDB" id="9814833at2"/>
<dbReference type="EMBL" id="ADVG01000001">
    <property type="protein sequence ID" value="EFH88076.1"/>
    <property type="molecule type" value="Genomic_DNA"/>
</dbReference>
<dbReference type="SMART" id="SM00422">
    <property type="entry name" value="HTH_MERR"/>
    <property type="match status" value="1"/>
</dbReference>
<dbReference type="InterPro" id="IPR009061">
    <property type="entry name" value="DNA-bd_dom_put_sf"/>
</dbReference>
<comment type="caution">
    <text evidence="8">The sequence shown here is derived from an EMBL/GenBank/DDBJ whole genome shotgun (WGS) entry which is preliminary data.</text>
</comment>
<dbReference type="RefSeq" id="WP_007903817.1">
    <property type="nucleotide sequence ID" value="NZ_ADVG01000001.1"/>
</dbReference>
<dbReference type="SUPFAM" id="SSF53041">
    <property type="entry name" value="Resolvase-like"/>
    <property type="match status" value="1"/>
</dbReference>
<dbReference type="EMBL" id="ADVG01000001">
    <property type="protein sequence ID" value="EFH89495.1"/>
    <property type="molecule type" value="Genomic_DNA"/>
</dbReference>
<evidence type="ECO:0000256" key="3">
    <source>
        <dbReference type="ARBA" id="ARBA00023172"/>
    </source>
</evidence>
<dbReference type="InParanoid" id="D6TC40"/>
<dbReference type="SUPFAM" id="SSF46955">
    <property type="entry name" value="Putative DNA-binding domain"/>
    <property type="match status" value="1"/>
</dbReference>
<dbReference type="InterPro" id="IPR041718">
    <property type="entry name" value="IS607_transposase-like"/>
</dbReference>
<dbReference type="Gene3D" id="1.10.287.2170">
    <property type="match status" value="1"/>
</dbReference>
<keyword evidence="1" id="KW-0229">DNA integration</keyword>
<gene>
    <name evidence="9" type="ORF">Krac_11056</name>
    <name evidence="8" type="ORF">Krac_9459</name>
</gene>
<dbReference type="FunCoup" id="D6TC40">
    <property type="interactions" value="37"/>
</dbReference>
<dbReference type="STRING" id="485913.Krac_11056"/>
<evidence type="ECO:0000256" key="5">
    <source>
        <dbReference type="PROSITE-ProRule" id="PRU10137"/>
    </source>
</evidence>
<feature type="domain" description="Resolvase/invertase-type recombinase catalytic" evidence="7">
    <location>
        <begin position="58"/>
        <end position="200"/>
    </location>
</feature>
<evidence type="ECO:0000313" key="8">
    <source>
        <dbReference type="EMBL" id="EFH88076.1"/>
    </source>
</evidence>
<protein>
    <submittedName>
        <fullName evidence="8">Resolvase domain protein</fullName>
    </submittedName>
</protein>
<evidence type="ECO:0000256" key="1">
    <source>
        <dbReference type="ARBA" id="ARBA00022908"/>
    </source>
</evidence>
<dbReference type="PROSITE" id="PS51736">
    <property type="entry name" value="RECOMBINASES_3"/>
    <property type="match status" value="1"/>
</dbReference>
<dbReference type="SMART" id="SM00857">
    <property type="entry name" value="Resolvase"/>
    <property type="match status" value="1"/>
</dbReference>
<sequence length="209" mass="24011">MYSIAQFAKQVGVSVKTLQRWDREGRLKAKRTLSGRRYYDEADLATALNLPQRPAIRRMVAYCRVSSPAQRPDLQNQRAALERYAVSKQLVVDEWIMEIGGGLNFERTQFLRLVDAIVEGEVSCLLIAHQDRLARFGFALLKHLCETHRTELVVMNTETLSPEQEVVQDLMSIVHGFSSRLYGLRNYRKALEKALKDENRAQDPDEPHP</sequence>
<dbReference type="Gene3D" id="3.40.50.1390">
    <property type="entry name" value="Resolvase, N-terminal catalytic domain"/>
    <property type="match status" value="1"/>
</dbReference>
<dbReference type="GO" id="GO:0006355">
    <property type="term" value="P:regulation of DNA-templated transcription"/>
    <property type="evidence" value="ECO:0007669"/>
    <property type="project" value="InterPro"/>
</dbReference>
<dbReference type="InterPro" id="IPR048046">
    <property type="entry name" value="Transpos_IS607"/>
</dbReference>
<dbReference type="Proteomes" id="UP000004508">
    <property type="component" value="Unassembled WGS sequence"/>
</dbReference>
<dbReference type="PANTHER" id="PTHR36172">
    <property type="match status" value="1"/>
</dbReference>
<dbReference type="CDD" id="cd04762">
    <property type="entry name" value="HTH_MerR-trunc"/>
    <property type="match status" value="1"/>
</dbReference>
<dbReference type="PANTHER" id="PTHR36172:SF1">
    <property type="entry name" value="RESOLVASE-RELATED"/>
    <property type="match status" value="1"/>
</dbReference>
<feature type="active site" description="O-(5'-phospho-DNA)-serine intermediate" evidence="4 5">
    <location>
        <position position="66"/>
    </location>
</feature>
<evidence type="ECO:0000259" key="6">
    <source>
        <dbReference type="PROSITE" id="PS50937"/>
    </source>
</evidence>
<keyword evidence="10" id="KW-1185">Reference proteome</keyword>
<dbReference type="AlphaFoldDB" id="D6TC40"/>
<evidence type="ECO:0000256" key="2">
    <source>
        <dbReference type="ARBA" id="ARBA00023125"/>
    </source>
</evidence>
<evidence type="ECO:0000313" key="9">
    <source>
        <dbReference type="EMBL" id="EFH89495.1"/>
    </source>
</evidence>
<evidence type="ECO:0000259" key="7">
    <source>
        <dbReference type="PROSITE" id="PS51736"/>
    </source>
</evidence>
<dbReference type="GO" id="GO:0003677">
    <property type="term" value="F:DNA binding"/>
    <property type="evidence" value="ECO:0007669"/>
    <property type="project" value="UniProtKB-KW"/>
</dbReference>
<dbReference type="InterPro" id="IPR051491">
    <property type="entry name" value="Recombinase/Transposase-rel"/>
</dbReference>
<accession>D6TC40</accession>
<name>D6TC40_KTERA</name>
<dbReference type="eggNOG" id="COG2452">
    <property type="taxonomic scope" value="Bacteria"/>
</dbReference>
<feature type="domain" description="HTH merR-type" evidence="6">
    <location>
        <begin position="1"/>
        <end position="44"/>
    </location>
</feature>
<dbReference type="NCBIfam" id="NF033518">
    <property type="entry name" value="transpos_IS607"/>
    <property type="match status" value="1"/>
</dbReference>
<dbReference type="Pfam" id="PF00239">
    <property type="entry name" value="Resolvase"/>
    <property type="match status" value="1"/>
</dbReference>
<dbReference type="Gene3D" id="1.10.1660.10">
    <property type="match status" value="1"/>
</dbReference>
<evidence type="ECO:0000256" key="4">
    <source>
        <dbReference type="PIRSR" id="PIRSR606118-50"/>
    </source>
</evidence>
<dbReference type="GO" id="GO:0015074">
    <property type="term" value="P:DNA integration"/>
    <property type="evidence" value="ECO:0007669"/>
    <property type="project" value="UniProtKB-KW"/>
</dbReference>
<dbReference type="InterPro" id="IPR000551">
    <property type="entry name" value="MerR-type_HTH_dom"/>
</dbReference>
<keyword evidence="3" id="KW-0233">DNA recombination</keyword>
<dbReference type="GO" id="GO:0000150">
    <property type="term" value="F:DNA strand exchange activity"/>
    <property type="evidence" value="ECO:0007669"/>
    <property type="project" value="InterPro"/>
</dbReference>
<dbReference type="PROSITE" id="PS50937">
    <property type="entry name" value="HTH_MERR_2"/>
    <property type="match status" value="1"/>
</dbReference>
<reference evidence="8 10" key="1">
    <citation type="journal article" date="2011" name="Stand. Genomic Sci.">
        <title>Non-contiguous finished genome sequence and contextual data of the filamentous soil bacterium Ktedonobacter racemifer type strain (SOSP1-21).</title>
        <authorList>
            <person name="Chang Y.J."/>
            <person name="Land M."/>
            <person name="Hauser L."/>
            <person name="Chertkov O."/>
            <person name="Del Rio T.G."/>
            <person name="Nolan M."/>
            <person name="Copeland A."/>
            <person name="Tice H."/>
            <person name="Cheng J.F."/>
            <person name="Lucas S."/>
            <person name="Han C."/>
            <person name="Goodwin L."/>
            <person name="Pitluck S."/>
            <person name="Ivanova N."/>
            <person name="Ovchinikova G."/>
            <person name="Pati A."/>
            <person name="Chen A."/>
            <person name="Palaniappan K."/>
            <person name="Mavromatis K."/>
            <person name="Liolios K."/>
            <person name="Brettin T."/>
            <person name="Fiebig A."/>
            <person name="Rohde M."/>
            <person name="Abt B."/>
            <person name="Goker M."/>
            <person name="Detter J.C."/>
            <person name="Woyke T."/>
            <person name="Bristow J."/>
            <person name="Eisen J.A."/>
            <person name="Markowitz V."/>
            <person name="Hugenholtz P."/>
            <person name="Kyrpides N.C."/>
            <person name="Klenk H.P."/>
            <person name="Lapidus A."/>
        </authorList>
    </citation>
    <scope>NUCLEOTIDE SEQUENCE [LARGE SCALE GENOMIC DNA]</scope>
    <source>
        <strain evidence="10">DSM 44963</strain>
        <strain evidence="8">SOSP1-21</strain>
    </source>
</reference>
<dbReference type="PROSITE" id="PS00397">
    <property type="entry name" value="RECOMBINASES_1"/>
    <property type="match status" value="1"/>
</dbReference>
<proteinExistence type="predicted"/>
<dbReference type="Pfam" id="PF00376">
    <property type="entry name" value="MerR"/>
    <property type="match status" value="1"/>
</dbReference>
<dbReference type="InterPro" id="IPR006119">
    <property type="entry name" value="Resolv_N"/>
</dbReference>
<dbReference type="FunFam" id="3.40.50.1390:FF:000002">
    <property type="entry name" value="ORF1 in transposon ISC1904"/>
    <property type="match status" value="1"/>
</dbReference>
<organism evidence="8 10">
    <name type="scientific">Ktedonobacter racemifer DSM 44963</name>
    <dbReference type="NCBI Taxonomy" id="485913"/>
    <lineage>
        <taxon>Bacteria</taxon>
        <taxon>Bacillati</taxon>
        <taxon>Chloroflexota</taxon>
        <taxon>Ktedonobacteria</taxon>
        <taxon>Ktedonobacterales</taxon>
        <taxon>Ktedonobacteraceae</taxon>
        <taxon>Ktedonobacter</taxon>
    </lineage>
</organism>
<evidence type="ECO:0000313" key="10">
    <source>
        <dbReference type="Proteomes" id="UP000004508"/>
    </source>
</evidence>
<dbReference type="InterPro" id="IPR036162">
    <property type="entry name" value="Resolvase-like_N_sf"/>
</dbReference>